<dbReference type="EC" id="2.7.11.1" evidence="2"/>
<evidence type="ECO:0000256" key="1">
    <source>
        <dbReference type="ARBA" id="ARBA00004479"/>
    </source>
</evidence>
<reference evidence="22 23" key="1">
    <citation type="submission" date="2018-06" db="EMBL/GenBank/DDBJ databases">
        <title>The Genome of Cuscuta australis (Dodder) Provides Insight into the Evolution of Plant Parasitism.</title>
        <authorList>
            <person name="Liu H."/>
        </authorList>
    </citation>
    <scope>NUCLEOTIDE SEQUENCE [LARGE SCALE GENOMIC DNA]</scope>
    <source>
        <strain evidence="23">cv. Yunnan</strain>
        <tissue evidence="22">Vines</tissue>
    </source>
</reference>
<sequence length="972" mass="106955">MIALLGALREIADQLGKKDWNFRLNPCDGDSSWNTPHRDDLPIYQNSLLCNCTYGDGFCHVETMSLTAQDLAGVLPPSLSKLPFIKKIGLTRNYLSGTIPREWASTKLQFLGVAVNQLSGPIPTYVGNITTLAIMSLENNMFNGTIPKELGKLVNLERLILSANNLTGELPVELNNLTKLTELRLSRNVFSGRLPNFQAWKNLQNIEIEAGGFEGPIPSSISVLTNLTELRISDLIGGASVFPMLKDMTVMTKLKLRSCNLSGKIPDFVGTMTPLRALDLSFNNLGGEVPNLDGLSNMEMMLLTNNSFTGPMPGWIVSRDPRTQIDISYNNFSESSVPSTCSDSLNLFKTFRGWDNEEAGKCLSSCSKDWYSFHINCGGPKVAVGDITYDDDQASAGSTIFAHPNENWVTSSTGDFWDRNRTISDYTANNVSVIKGNESELYTTARVSPLSLTYYGRCLANGNYTITLHFAEIVIRDNRSFQSLGRRLFDVYIQGVRVLKDFDIKSKAKGVDIPLKLKFNATVTDKTLEVRFHYAGKGTTAVPVRGKYGSLVSAISVVSDFEPPNHSRKALIIAVSVATPLLLILMVLGIAWRKSYSKRKLSKEQELAGLDLKTGRFTFRQIKAATDNFSAANKLGEGGFGAGTLLDGTIVAVKQLSSKSKQGNREFVNEIGIISGLQHPNVVRLYGCCVEGHQLLLVYEYVENNSLAHALLGPEASRLAIDWPTRQRICVGIAKGLAFLHEESALKIVHRDIKAANVLIDKNLNPKIADFGLAKLDDEGNTHISTRVAGTIGYMAPEYALWGYLTYKVDVYSFGVLTLELVSGTNNMKFRPDEDYVCLLDWALVQQKKGNLLELVDPNLGSSFNRDEALRMIKVALLCTSPSPALRPTMSAVVRMLEGDADVSELSSDATMYGDEYNFHALREKYSGMQSSSSVTNGSVKTENTKSDKRLNGEEEAKLLRSGVSDKVVELQ</sequence>
<evidence type="ECO:0000313" key="22">
    <source>
        <dbReference type="EMBL" id="RAL49727.1"/>
    </source>
</evidence>
<dbReference type="InterPro" id="IPR051824">
    <property type="entry name" value="LRR_Rcpt-Like_S/T_Kinase"/>
</dbReference>
<keyword evidence="16" id="KW-0325">Glycoprotein</keyword>
<evidence type="ECO:0000256" key="4">
    <source>
        <dbReference type="ARBA" id="ARBA00022553"/>
    </source>
</evidence>
<comment type="caution">
    <text evidence="22">The sequence shown here is derived from an EMBL/GenBank/DDBJ whole genome shotgun (WGS) entry which is preliminary data.</text>
</comment>
<organism evidence="22 23">
    <name type="scientific">Cuscuta australis</name>
    <dbReference type="NCBI Taxonomy" id="267555"/>
    <lineage>
        <taxon>Eukaryota</taxon>
        <taxon>Viridiplantae</taxon>
        <taxon>Streptophyta</taxon>
        <taxon>Embryophyta</taxon>
        <taxon>Tracheophyta</taxon>
        <taxon>Spermatophyta</taxon>
        <taxon>Magnoliopsida</taxon>
        <taxon>eudicotyledons</taxon>
        <taxon>Gunneridae</taxon>
        <taxon>Pentapetalae</taxon>
        <taxon>asterids</taxon>
        <taxon>lamiids</taxon>
        <taxon>Solanales</taxon>
        <taxon>Convolvulaceae</taxon>
        <taxon>Cuscuteae</taxon>
        <taxon>Cuscuta</taxon>
        <taxon>Cuscuta subgen. Grammica</taxon>
        <taxon>Cuscuta sect. Cleistogrammica</taxon>
    </lineage>
</organism>
<name>A0A328DVI4_9ASTE</name>
<dbReference type="InterPro" id="IPR011009">
    <property type="entry name" value="Kinase-like_dom_sf"/>
</dbReference>
<keyword evidence="3" id="KW-0723">Serine/threonine-protein kinase</keyword>
<comment type="catalytic activity">
    <reaction evidence="17">
        <text>L-threonyl-[protein] + ATP = O-phospho-L-threonyl-[protein] + ADP + H(+)</text>
        <dbReference type="Rhea" id="RHEA:46608"/>
        <dbReference type="Rhea" id="RHEA-COMP:11060"/>
        <dbReference type="Rhea" id="RHEA-COMP:11605"/>
        <dbReference type="ChEBI" id="CHEBI:15378"/>
        <dbReference type="ChEBI" id="CHEBI:30013"/>
        <dbReference type="ChEBI" id="CHEBI:30616"/>
        <dbReference type="ChEBI" id="CHEBI:61977"/>
        <dbReference type="ChEBI" id="CHEBI:456216"/>
        <dbReference type="EC" id="2.7.11.1"/>
    </reaction>
</comment>
<dbReference type="Pfam" id="PF00560">
    <property type="entry name" value="LRR_1"/>
    <property type="match status" value="1"/>
</dbReference>
<dbReference type="InterPro" id="IPR008271">
    <property type="entry name" value="Ser/Thr_kinase_AS"/>
</dbReference>
<evidence type="ECO:0000256" key="9">
    <source>
        <dbReference type="ARBA" id="ARBA00022737"/>
    </source>
</evidence>
<keyword evidence="12" id="KW-0067">ATP-binding</keyword>
<dbReference type="Pfam" id="PF11721">
    <property type="entry name" value="Malectin"/>
    <property type="match status" value="1"/>
</dbReference>
<keyword evidence="9" id="KW-0677">Repeat</keyword>
<keyword evidence="7 20" id="KW-0812">Transmembrane</keyword>
<keyword evidence="8" id="KW-0732">Signal</keyword>
<evidence type="ECO:0000256" key="19">
    <source>
        <dbReference type="SAM" id="MobiDB-lite"/>
    </source>
</evidence>
<keyword evidence="10" id="KW-0547">Nucleotide-binding</keyword>
<evidence type="ECO:0000256" key="14">
    <source>
        <dbReference type="ARBA" id="ARBA00023136"/>
    </source>
</evidence>
<dbReference type="GO" id="GO:0004674">
    <property type="term" value="F:protein serine/threonine kinase activity"/>
    <property type="evidence" value="ECO:0007669"/>
    <property type="project" value="UniProtKB-KW"/>
</dbReference>
<keyword evidence="11" id="KW-0418">Kinase</keyword>
<dbReference type="Gene3D" id="3.80.10.10">
    <property type="entry name" value="Ribonuclease Inhibitor"/>
    <property type="match status" value="2"/>
</dbReference>
<dbReference type="PANTHER" id="PTHR48006">
    <property type="entry name" value="LEUCINE-RICH REPEAT-CONTAINING PROTEIN DDB_G0281931-RELATED"/>
    <property type="match status" value="1"/>
</dbReference>
<dbReference type="FunFam" id="1.10.510.10:FF:000044">
    <property type="entry name" value="Putative LRR receptor-like serine/threonine-protein kinase"/>
    <property type="match status" value="1"/>
</dbReference>
<dbReference type="EMBL" id="NQVE01000076">
    <property type="protein sequence ID" value="RAL49727.1"/>
    <property type="molecule type" value="Genomic_DNA"/>
</dbReference>
<keyword evidence="14 20" id="KW-0472">Membrane</keyword>
<dbReference type="InterPro" id="IPR032675">
    <property type="entry name" value="LRR_dom_sf"/>
</dbReference>
<comment type="subcellular location">
    <subcellularLocation>
        <location evidence="1">Membrane</location>
        <topology evidence="1">Single-pass type I membrane protein</topology>
    </subcellularLocation>
</comment>
<dbReference type="PANTHER" id="PTHR48006:SF66">
    <property type="entry name" value="PROTEIN KINASE DOMAIN-CONTAINING PROTEIN"/>
    <property type="match status" value="1"/>
</dbReference>
<dbReference type="PROSITE" id="PS51450">
    <property type="entry name" value="LRR"/>
    <property type="match status" value="1"/>
</dbReference>
<keyword evidence="6" id="KW-0808">Transferase</keyword>
<dbReference type="Gene3D" id="1.10.510.10">
    <property type="entry name" value="Transferase(Phosphotransferase) domain 1"/>
    <property type="match status" value="1"/>
</dbReference>
<evidence type="ECO:0000256" key="17">
    <source>
        <dbReference type="ARBA" id="ARBA00047899"/>
    </source>
</evidence>
<evidence type="ECO:0000256" key="2">
    <source>
        <dbReference type="ARBA" id="ARBA00012513"/>
    </source>
</evidence>
<dbReference type="Proteomes" id="UP000249390">
    <property type="component" value="Unassembled WGS sequence"/>
</dbReference>
<dbReference type="FunFam" id="3.30.200.20:FF:000217">
    <property type="entry name" value="probable LRR receptor-like serine/threonine-protein kinase At1g53430"/>
    <property type="match status" value="1"/>
</dbReference>
<evidence type="ECO:0000256" key="11">
    <source>
        <dbReference type="ARBA" id="ARBA00022777"/>
    </source>
</evidence>
<feature type="domain" description="Protein kinase" evidence="21">
    <location>
        <begin position="629"/>
        <end position="903"/>
    </location>
</feature>
<proteinExistence type="predicted"/>
<feature type="compositionally biased region" description="Basic and acidic residues" evidence="19">
    <location>
        <begin position="943"/>
        <end position="959"/>
    </location>
</feature>
<evidence type="ECO:0000256" key="8">
    <source>
        <dbReference type="ARBA" id="ARBA00022729"/>
    </source>
</evidence>
<evidence type="ECO:0000256" key="7">
    <source>
        <dbReference type="ARBA" id="ARBA00022692"/>
    </source>
</evidence>
<dbReference type="SMART" id="SM00220">
    <property type="entry name" value="S_TKc"/>
    <property type="match status" value="1"/>
</dbReference>
<evidence type="ECO:0000256" key="15">
    <source>
        <dbReference type="ARBA" id="ARBA00023170"/>
    </source>
</evidence>
<dbReference type="SUPFAM" id="SSF52058">
    <property type="entry name" value="L domain-like"/>
    <property type="match status" value="1"/>
</dbReference>
<accession>A0A328DVI4</accession>
<dbReference type="FunFam" id="3.80.10.10:FF:000452">
    <property type="entry name" value="Probable LRR receptor-like serine/threonine-protein kinase RFK1"/>
    <property type="match status" value="1"/>
</dbReference>
<evidence type="ECO:0000256" key="5">
    <source>
        <dbReference type="ARBA" id="ARBA00022614"/>
    </source>
</evidence>
<evidence type="ECO:0000259" key="21">
    <source>
        <dbReference type="PROSITE" id="PS50011"/>
    </source>
</evidence>
<keyword evidence="23" id="KW-1185">Reference proteome</keyword>
<dbReference type="InterPro" id="IPR021720">
    <property type="entry name" value="Malectin_dom"/>
</dbReference>
<keyword evidence="5" id="KW-0433">Leucine-rich repeat</keyword>
<comment type="catalytic activity">
    <reaction evidence="18">
        <text>L-seryl-[protein] + ATP = O-phospho-L-seryl-[protein] + ADP + H(+)</text>
        <dbReference type="Rhea" id="RHEA:17989"/>
        <dbReference type="Rhea" id="RHEA-COMP:9863"/>
        <dbReference type="Rhea" id="RHEA-COMP:11604"/>
        <dbReference type="ChEBI" id="CHEBI:15378"/>
        <dbReference type="ChEBI" id="CHEBI:29999"/>
        <dbReference type="ChEBI" id="CHEBI:30616"/>
        <dbReference type="ChEBI" id="CHEBI:83421"/>
        <dbReference type="ChEBI" id="CHEBI:456216"/>
        <dbReference type="EC" id="2.7.11.1"/>
    </reaction>
</comment>
<keyword evidence="4" id="KW-0597">Phosphoprotein</keyword>
<dbReference type="InterPro" id="IPR001611">
    <property type="entry name" value="Leu-rich_rpt"/>
</dbReference>
<evidence type="ECO:0000256" key="10">
    <source>
        <dbReference type="ARBA" id="ARBA00022741"/>
    </source>
</evidence>
<evidence type="ECO:0000256" key="6">
    <source>
        <dbReference type="ARBA" id="ARBA00022679"/>
    </source>
</evidence>
<keyword evidence="13 20" id="KW-1133">Transmembrane helix</keyword>
<dbReference type="InterPro" id="IPR000719">
    <property type="entry name" value="Prot_kinase_dom"/>
</dbReference>
<dbReference type="CDD" id="cd14066">
    <property type="entry name" value="STKc_IRAK"/>
    <property type="match status" value="1"/>
</dbReference>
<keyword evidence="15" id="KW-0675">Receptor</keyword>
<dbReference type="PROSITE" id="PS50011">
    <property type="entry name" value="PROTEIN_KINASE_DOM"/>
    <property type="match status" value="1"/>
</dbReference>
<dbReference type="FunFam" id="2.60.120.430:FF:000004">
    <property type="entry name" value="Putative leucine-rich repeat receptor-like serine/threonine-protein kinase"/>
    <property type="match status" value="1"/>
</dbReference>
<dbReference type="GO" id="GO:0005524">
    <property type="term" value="F:ATP binding"/>
    <property type="evidence" value="ECO:0007669"/>
    <property type="project" value="UniProtKB-KW"/>
</dbReference>
<evidence type="ECO:0000313" key="23">
    <source>
        <dbReference type="Proteomes" id="UP000249390"/>
    </source>
</evidence>
<evidence type="ECO:0000256" key="13">
    <source>
        <dbReference type="ARBA" id="ARBA00022989"/>
    </source>
</evidence>
<dbReference type="SUPFAM" id="SSF56112">
    <property type="entry name" value="Protein kinase-like (PK-like)"/>
    <property type="match status" value="1"/>
</dbReference>
<evidence type="ECO:0000256" key="18">
    <source>
        <dbReference type="ARBA" id="ARBA00048679"/>
    </source>
</evidence>
<dbReference type="AlphaFoldDB" id="A0A328DVI4"/>
<gene>
    <name evidence="22" type="ORF">DM860_002018</name>
</gene>
<feature type="transmembrane region" description="Helical" evidence="20">
    <location>
        <begin position="570"/>
        <end position="592"/>
    </location>
</feature>
<dbReference type="PROSITE" id="PS00108">
    <property type="entry name" value="PROTEIN_KINASE_ST"/>
    <property type="match status" value="1"/>
</dbReference>
<evidence type="ECO:0000256" key="20">
    <source>
        <dbReference type="SAM" id="Phobius"/>
    </source>
</evidence>
<feature type="compositionally biased region" description="Polar residues" evidence="19">
    <location>
        <begin position="930"/>
        <end position="942"/>
    </location>
</feature>
<dbReference type="GO" id="GO:0016020">
    <property type="term" value="C:membrane"/>
    <property type="evidence" value="ECO:0007669"/>
    <property type="project" value="UniProtKB-SubCell"/>
</dbReference>
<dbReference type="Gene3D" id="2.60.120.430">
    <property type="entry name" value="Galactose-binding lectin"/>
    <property type="match status" value="1"/>
</dbReference>
<dbReference type="Gene3D" id="3.30.200.20">
    <property type="entry name" value="Phosphorylase Kinase, domain 1"/>
    <property type="match status" value="1"/>
</dbReference>
<protein>
    <recommendedName>
        <fullName evidence="2">non-specific serine/threonine protein kinase</fullName>
        <ecNumber evidence="2">2.7.11.1</ecNumber>
    </recommendedName>
</protein>
<evidence type="ECO:0000256" key="12">
    <source>
        <dbReference type="ARBA" id="ARBA00022840"/>
    </source>
</evidence>
<evidence type="ECO:0000256" key="3">
    <source>
        <dbReference type="ARBA" id="ARBA00022527"/>
    </source>
</evidence>
<evidence type="ECO:0000256" key="16">
    <source>
        <dbReference type="ARBA" id="ARBA00023180"/>
    </source>
</evidence>
<dbReference type="Pfam" id="PF00069">
    <property type="entry name" value="Pkinase"/>
    <property type="match status" value="1"/>
</dbReference>
<feature type="region of interest" description="Disordered" evidence="19">
    <location>
        <begin position="930"/>
        <end position="972"/>
    </location>
</feature>